<dbReference type="Gene3D" id="2.30.110.10">
    <property type="entry name" value="Electron Transport, Fmn-binding Protein, Chain A"/>
    <property type="match status" value="1"/>
</dbReference>
<dbReference type="PANTHER" id="PTHR42815:SF2">
    <property type="entry name" value="FAD-BINDING, PUTATIVE (AFU_ORTHOLOGUE AFUA_6G07600)-RELATED"/>
    <property type="match status" value="1"/>
</dbReference>
<dbReference type="InterPro" id="IPR024029">
    <property type="entry name" value="Pyridox_Oxase_FMN-dep"/>
</dbReference>
<dbReference type="RefSeq" id="WP_061950322.1">
    <property type="nucleotide sequence ID" value="NZ_LTAO01000040.1"/>
</dbReference>
<reference evidence="2" key="1">
    <citation type="submission" date="2016-02" db="EMBL/GenBank/DDBJ databases">
        <title>Genome sequence of Bacillus trypoxylicola KCTC 13244(T).</title>
        <authorList>
            <person name="Jeong H."/>
            <person name="Park S.-H."/>
            <person name="Choi S.-K."/>
        </authorList>
    </citation>
    <scope>NUCLEOTIDE SEQUENCE [LARGE SCALE GENOMIC DNA]</scope>
    <source>
        <strain evidence="2">KCTC 13244</strain>
    </source>
</reference>
<dbReference type="EMBL" id="LTAO01000040">
    <property type="protein sequence ID" value="KYG25551.1"/>
    <property type="molecule type" value="Genomic_DNA"/>
</dbReference>
<evidence type="ECO:0000313" key="2">
    <source>
        <dbReference type="EMBL" id="KYG25551.1"/>
    </source>
</evidence>
<dbReference type="Pfam" id="PF01243">
    <property type="entry name" value="PNPOx_N"/>
    <property type="match status" value="1"/>
</dbReference>
<dbReference type="GO" id="GO:0016787">
    <property type="term" value="F:hydrolase activity"/>
    <property type="evidence" value="ECO:0007669"/>
    <property type="project" value="UniProtKB-KW"/>
</dbReference>
<dbReference type="AlphaFoldDB" id="A0A162CMB2"/>
<dbReference type="OrthoDB" id="9796486at2"/>
<dbReference type="InterPro" id="IPR012349">
    <property type="entry name" value="Split_barrel_FMN-bd"/>
</dbReference>
<dbReference type="Proteomes" id="UP000075806">
    <property type="component" value="Unassembled WGS sequence"/>
</dbReference>
<evidence type="ECO:0000259" key="1">
    <source>
        <dbReference type="Pfam" id="PF01243"/>
    </source>
</evidence>
<protein>
    <submittedName>
        <fullName evidence="2">Phosphohydrolase</fullName>
    </submittedName>
</protein>
<comment type="caution">
    <text evidence="2">The sequence shown here is derived from an EMBL/GenBank/DDBJ whole genome shotgun (WGS) entry which is preliminary data.</text>
</comment>
<keyword evidence="3" id="KW-1185">Reference proteome</keyword>
<dbReference type="STRING" id="519424.AZF04_13755"/>
<dbReference type="InterPro" id="IPR011576">
    <property type="entry name" value="Pyridox_Oxase_N"/>
</dbReference>
<dbReference type="SUPFAM" id="SSF50475">
    <property type="entry name" value="FMN-binding split barrel"/>
    <property type="match status" value="1"/>
</dbReference>
<accession>A0A162CMB2</accession>
<keyword evidence="2" id="KW-0378">Hydrolase</keyword>
<dbReference type="NCBIfam" id="TIGR04025">
    <property type="entry name" value="PPOX_FMN_DR2398"/>
    <property type="match status" value="1"/>
</dbReference>
<proteinExistence type="predicted"/>
<name>A0A162CMB2_9BACI</name>
<evidence type="ECO:0000313" key="3">
    <source>
        <dbReference type="Proteomes" id="UP000075806"/>
    </source>
</evidence>
<organism evidence="2 3">
    <name type="scientific">Alkalihalobacillus trypoxylicola</name>
    <dbReference type="NCBI Taxonomy" id="519424"/>
    <lineage>
        <taxon>Bacteria</taxon>
        <taxon>Bacillati</taxon>
        <taxon>Bacillota</taxon>
        <taxon>Bacilli</taxon>
        <taxon>Bacillales</taxon>
        <taxon>Bacillaceae</taxon>
        <taxon>Alkalihalobacillus</taxon>
    </lineage>
</organism>
<gene>
    <name evidence="2" type="ORF">AZF04_13755</name>
</gene>
<sequence>MDDLIEFSEILKTKDELREYIGEPSALAKGKVIEHLDEHCLDFISKSPFLMLATSDNNGKTDVSPRGDKRGFVKVLNEKQLLIPERPGNKRIDSLMNLLENASISLIFVIPGLGETLRIKGTATIIKDREWMERLIENQHIPKLAIAVEVEKCFIHCAKAMIRSNIWKESTWLNKESLPKAAKILRDHAQQLNVSEARIESSLQEGYQKRLY</sequence>
<feature type="domain" description="Pyridoxamine 5'-phosphate oxidase N-terminal" evidence="1">
    <location>
        <begin position="36"/>
        <end position="155"/>
    </location>
</feature>
<dbReference type="PANTHER" id="PTHR42815">
    <property type="entry name" value="FAD-BINDING, PUTATIVE (AFU_ORTHOLOGUE AFUA_6G07600)-RELATED"/>
    <property type="match status" value="1"/>
</dbReference>